<organism evidence="1 2">
    <name type="scientific">Trichogramma brassicae</name>
    <dbReference type="NCBI Taxonomy" id="86971"/>
    <lineage>
        <taxon>Eukaryota</taxon>
        <taxon>Metazoa</taxon>
        <taxon>Ecdysozoa</taxon>
        <taxon>Arthropoda</taxon>
        <taxon>Hexapoda</taxon>
        <taxon>Insecta</taxon>
        <taxon>Pterygota</taxon>
        <taxon>Neoptera</taxon>
        <taxon>Endopterygota</taxon>
        <taxon>Hymenoptera</taxon>
        <taxon>Apocrita</taxon>
        <taxon>Proctotrupomorpha</taxon>
        <taxon>Chalcidoidea</taxon>
        <taxon>Trichogrammatidae</taxon>
        <taxon>Trichogramma</taxon>
    </lineage>
</organism>
<dbReference type="OrthoDB" id="5988181at2759"/>
<dbReference type="AlphaFoldDB" id="A0A6H5IWS5"/>
<reference evidence="1 2" key="1">
    <citation type="submission" date="2020-02" db="EMBL/GenBank/DDBJ databases">
        <authorList>
            <person name="Ferguson B K."/>
        </authorList>
    </citation>
    <scope>NUCLEOTIDE SEQUENCE [LARGE SCALE GENOMIC DNA]</scope>
</reference>
<protein>
    <submittedName>
        <fullName evidence="1">Uncharacterized protein</fullName>
    </submittedName>
</protein>
<keyword evidence="2" id="KW-1185">Reference proteome</keyword>
<proteinExistence type="predicted"/>
<evidence type="ECO:0000313" key="2">
    <source>
        <dbReference type="Proteomes" id="UP000479190"/>
    </source>
</evidence>
<evidence type="ECO:0000313" key="1">
    <source>
        <dbReference type="EMBL" id="CAB0039375.1"/>
    </source>
</evidence>
<gene>
    <name evidence="1" type="ORF">TBRA_LOCUS11119</name>
</gene>
<dbReference type="Proteomes" id="UP000479190">
    <property type="component" value="Unassembled WGS sequence"/>
</dbReference>
<dbReference type="EMBL" id="CADCXV010000957">
    <property type="protein sequence ID" value="CAB0039375.1"/>
    <property type="molecule type" value="Genomic_DNA"/>
</dbReference>
<sequence length="286" mass="33821">MRRLGVQGLIFFQLGEPPILYDAIVDCRIPFFRAVCCVVTHCWHLLLSGAIGIKGALLIDRTSVVHGSCTMEDFLGRWTLTKLEALYRKTPEPLESLNTFAFAYEYDDQHRRKFYSIKVDEFCRKYETWRLRHMYELIFNRTCINLDVEYDKTKYQVSTTNIGAIILELLYDYLQSHDVLKNFLTKALILDSSNDFKFSQHIMVRLYHQDVEYIFADTDGRPLQWFMRGFRDFLHTVAADPEHPLFVLLGSIVKTLKTKNLDEEEYENRLCKYELNFVKLRVYDCL</sequence>
<name>A0A6H5IWS5_9HYME</name>
<accession>A0A6H5IWS5</accession>